<dbReference type="UniPathway" id="UPA00378"/>
<evidence type="ECO:0000256" key="2">
    <source>
        <dbReference type="ARBA" id="ARBA00004922"/>
    </source>
</evidence>
<evidence type="ECO:0000256" key="3">
    <source>
        <dbReference type="ARBA" id="ARBA00008715"/>
    </source>
</evidence>
<evidence type="ECO:0000256" key="8">
    <source>
        <dbReference type="ARBA" id="ARBA00022989"/>
    </source>
</evidence>
<keyword evidence="9 10" id="KW-0472">Membrane</keyword>
<comment type="subcellular location">
    <subcellularLocation>
        <location evidence="1 10">Endoplasmic reticulum membrane</location>
        <topology evidence="1 10">Multi-pass membrane protein</topology>
    </subcellularLocation>
</comment>
<accession>A0A087UR29</accession>
<feature type="transmembrane region" description="Helical" evidence="10">
    <location>
        <begin position="117"/>
        <end position="137"/>
    </location>
</feature>
<feature type="transmembrane region" description="Helical" evidence="10">
    <location>
        <begin position="81"/>
        <end position="97"/>
    </location>
</feature>
<feature type="non-terminal residue" evidence="11">
    <location>
        <position position="1"/>
    </location>
</feature>
<organism evidence="11 12">
    <name type="scientific">Stegodyphus mimosarum</name>
    <name type="common">African social velvet spider</name>
    <dbReference type="NCBI Taxonomy" id="407821"/>
    <lineage>
        <taxon>Eukaryota</taxon>
        <taxon>Metazoa</taxon>
        <taxon>Ecdysozoa</taxon>
        <taxon>Arthropoda</taxon>
        <taxon>Chelicerata</taxon>
        <taxon>Arachnida</taxon>
        <taxon>Araneae</taxon>
        <taxon>Araneomorphae</taxon>
        <taxon>Entelegynae</taxon>
        <taxon>Eresoidea</taxon>
        <taxon>Eresidae</taxon>
        <taxon>Stegodyphus</taxon>
    </lineage>
</organism>
<sequence length="183" mass="21061">PAFYIAWIKPGSPKVFINSLILCSFGSFLFGYHVHEKAVLMIILPMTITSVFYKEEAQIFAFLSVVGHFSLFPLLHKEGETLLKILLLLLHAVYMFSSLNELHQLKSSLITYLEKLYFCGLIILQLFYSIFAGILGIEKKLPFLPLMLISAYCAFGILYAWIKYCYLTLNSTDSDIIRKRRKK</sequence>
<dbReference type="Pfam" id="PF03155">
    <property type="entry name" value="Alg6_Alg8"/>
    <property type="match status" value="1"/>
</dbReference>
<feature type="transmembrane region" description="Helical" evidence="10">
    <location>
        <begin position="15"/>
        <end position="35"/>
    </location>
</feature>
<proteinExistence type="inferred from homology"/>
<evidence type="ECO:0000256" key="6">
    <source>
        <dbReference type="ARBA" id="ARBA00022692"/>
    </source>
</evidence>
<evidence type="ECO:0000256" key="10">
    <source>
        <dbReference type="RuleBase" id="RU363110"/>
    </source>
</evidence>
<feature type="transmembrane region" description="Helical" evidence="10">
    <location>
        <begin position="143"/>
        <end position="162"/>
    </location>
</feature>
<keyword evidence="7 10" id="KW-0256">Endoplasmic reticulum</keyword>
<gene>
    <name evidence="11" type="ORF">X975_04559</name>
</gene>
<comment type="pathway">
    <text evidence="2 10">Protein modification; protein glycosylation.</text>
</comment>
<protein>
    <recommendedName>
        <fullName evidence="10">Alpha-1,3-glucosyltransferase</fullName>
        <ecNumber evidence="10">2.4.1.-</ecNumber>
    </recommendedName>
</protein>
<dbReference type="Proteomes" id="UP000054359">
    <property type="component" value="Unassembled WGS sequence"/>
</dbReference>
<comment type="caution">
    <text evidence="10">Lacks conserved residue(s) required for the propagation of feature annotation.</text>
</comment>
<feature type="non-terminal residue" evidence="11">
    <location>
        <position position="183"/>
    </location>
</feature>
<dbReference type="OrthoDB" id="1689333at2759"/>
<reference evidence="11 12" key="1">
    <citation type="submission" date="2013-11" db="EMBL/GenBank/DDBJ databases">
        <title>Genome sequencing of Stegodyphus mimosarum.</title>
        <authorList>
            <person name="Bechsgaard J."/>
        </authorList>
    </citation>
    <scope>NUCLEOTIDE SEQUENCE [LARGE SCALE GENOMIC DNA]</scope>
</reference>
<name>A0A087UR29_STEMI</name>
<dbReference type="GO" id="GO:0005789">
    <property type="term" value="C:endoplasmic reticulum membrane"/>
    <property type="evidence" value="ECO:0007669"/>
    <property type="project" value="UniProtKB-SubCell"/>
</dbReference>
<evidence type="ECO:0000256" key="7">
    <source>
        <dbReference type="ARBA" id="ARBA00022824"/>
    </source>
</evidence>
<dbReference type="InterPro" id="IPR004856">
    <property type="entry name" value="Glyco_trans_ALG6/ALG8"/>
</dbReference>
<evidence type="ECO:0000256" key="1">
    <source>
        <dbReference type="ARBA" id="ARBA00004477"/>
    </source>
</evidence>
<dbReference type="PANTHER" id="PTHR12413:SF2">
    <property type="entry name" value="DOLICHYL PYROPHOSPHATE GLC1MAN9GLCNAC2 ALPHA-1,3-GLUCOSYLTRANSFERASE-RELATED"/>
    <property type="match status" value="1"/>
</dbReference>
<keyword evidence="4 10" id="KW-0328">Glycosyltransferase</keyword>
<dbReference type="EC" id="2.4.1.-" evidence="10"/>
<comment type="similarity">
    <text evidence="3 10">Belongs to the ALG6/ALG8 glucosyltransferase family.</text>
</comment>
<dbReference type="GO" id="GO:0006487">
    <property type="term" value="P:protein N-linked glycosylation"/>
    <property type="evidence" value="ECO:0007669"/>
    <property type="project" value="TreeGrafter"/>
</dbReference>
<keyword evidence="5 10" id="KW-0808">Transferase</keyword>
<evidence type="ECO:0000256" key="4">
    <source>
        <dbReference type="ARBA" id="ARBA00022676"/>
    </source>
</evidence>
<dbReference type="STRING" id="407821.A0A087UR29"/>
<dbReference type="AlphaFoldDB" id="A0A087UR29"/>
<dbReference type="OMA" id="ACINNEI"/>
<dbReference type="GO" id="GO:0042283">
    <property type="term" value="F:dolichyl pyrophosphate Glc1Man9GlcNAc2 alpha-1,3-glucosyltransferase activity"/>
    <property type="evidence" value="ECO:0007669"/>
    <property type="project" value="TreeGrafter"/>
</dbReference>
<keyword evidence="12" id="KW-1185">Reference proteome</keyword>
<keyword evidence="8 10" id="KW-1133">Transmembrane helix</keyword>
<dbReference type="EMBL" id="KK121145">
    <property type="protein sequence ID" value="KFM79818.1"/>
    <property type="molecule type" value="Genomic_DNA"/>
</dbReference>
<evidence type="ECO:0000256" key="9">
    <source>
        <dbReference type="ARBA" id="ARBA00023136"/>
    </source>
</evidence>
<keyword evidence="6 10" id="KW-0812">Transmembrane</keyword>
<dbReference type="PANTHER" id="PTHR12413">
    <property type="entry name" value="DOLICHYL GLYCOSYLTRANSFERASE"/>
    <property type="match status" value="1"/>
</dbReference>
<evidence type="ECO:0000313" key="12">
    <source>
        <dbReference type="Proteomes" id="UP000054359"/>
    </source>
</evidence>
<evidence type="ECO:0000313" key="11">
    <source>
        <dbReference type="EMBL" id="KFM79818.1"/>
    </source>
</evidence>
<evidence type="ECO:0000256" key="5">
    <source>
        <dbReference type="ARBA" id="ARBA00022679"/>
    </source>
</evidence>